<dbReference type="Proteomes" id="UP000032702">
    <property type="component" value="Unassembled WGS sequence"/>
</dbReference>
<feature type="region of interest" description="Disordered" evidence="1">
    <location>
        <begin position="414"/>
        <end position="440"/>
    </location>
</feature>
<protein>
    <submittedName>
        <fullName evidence="2">Uncharacterized protein</fullName>
    </submittedName>
</protein>
<organism evidence="2 3">
    <name type="scientific">Stigmatella aurantiaca (strain DW4/3-1)</name>
    <dbReference type="NCBI Taxonomy" id="378806"/>
    <lineage>
        <taxon>Bacteria</taxon>
        <taxon>Pseudomonadati</taxon>
        <taxon>Myxococcota</taxon>
        <taxon>Myxococcia</taxon>
        <taxon>Myxococcales</taxon>
        <taxon>Cystobacterineae</taxon>
        <taxon>Archangiaceae</taxon>
        <taxon>Stigmatella</taxon>
    </lineage>
</organism>
<evidence type="ECO:0000256" key="1">
    <source>
        <dbReference type="SAM" id="MobiDB-lite"/>
    </source>
</evidence>
<evidence type="ECO:0000313" key="3">
    <source>
        <dbReference type="Proteomes" id="UP000032702"/>
    </source>
</evidence>
<evidence type="ECO:0000313" key="2">
    <source>
        <dbReference type="EMBL" id="EAU67924.1"/>
    </source>
</evidence>
<gene>
    <name evidence="2" type="ORF">STIAU_3407</name>
</gene>
<dbReference type="EMBL" id="AAMD01000024">
    <property type="protein sequence ID" value="EAU67924.1"/>
    <property type="molecule type" value="Genomic_DNA"/>
</dbReference>
<accession>Q097M2</accession>
<sequence>MWWCGLRTCKRSCQSFKSFEYCLPTGWYKAIKKARTELFAEDFHERRDSDVGVLEGVLRGTRGLDQPKLPVKTVFGHGADGKAGAVDQLGLRVANIEPVSAPAPDVPEQPGTARQLVLVQVRRHPAHDGSHPEGDRIVAVGRGIVGIEPDIHAVPRPDANGLHGLDGFGRTGLGLGPHRYPRTAHNETSHGAHRALAGARSLGDDLARRREWRLGRQRRLGVLHGAVFLRSVRRGERQEEQRRDCHGSRRRGEQRPERVRRGRNERSPDFERRGRRHGQSPGNNLGLRPHSPQAHGQHPQSPRRHDPRPSCRPVPCLNGQQQVPLVPRGLPPLFLVTFQRFELMRREDLLVLRHHAVPRCGRQGGGQFWSLHRARRINLSIPDTRLLQHVLQCGTETTPIPIPLPGVLGEQPQHHVAQRGGNPGVDQMKGNGTLPGHLPGKRRIGESLRKGQHFGEHHVEHHAHGVPVIRRPEPVGRSPFELGGQHARAAIRWGEGPRATAREGPRPTGLTRAKVRQEWLSIRRPHQHIAGLHVPVQHPRLMGGLKCEHHLLAQPHQLPERRVGAPNPLQQRGALHPLEDDIVETRLWIFPPPMCHHSNHVGMRDLKQQPQLTRGPCIPAWVVSRRVQTELEGIPAARPLHTLHQPHAAVAARVHVAQQPEATHHRPGWEVIRVNLGAREKAMWLRCSLHPHGRPPPRDASGGGAATDNSVTLNALAPPCSETISLHRSLFFSVGASHSTTMRALPPGNKEVPSKSLTATFGEAFSDCQWSTTASPGVQGSSPRARESVTSSAIHPVATYNRA</sequence>
<feature type="region of interest" description="Disordered" evidence="1">
    <location>
        <begin position="235"/>
        <end position="316"/>
    </location>
</feature>
<reference evidence="2 3" key="1">
    <citation type="submission" date="2006-04" db="EMBL/GenBank/DDBJ databases">
        <authorList>
            <person name="Nierman W.C."/>
        </authorList>
    </citation>
    <scope>NUCLEOTIDE SEQUENCE [LARGE SCALE GENOMIC DNA]</scope>
    <source>
        <strain evidence="2 3">DW4/3-1</strain>
    </source>
</reference>
<feature type="region of interest" description="Disordered" evidence="1">
    <location>
        <begin position="773"/>
        <end position="803"/>
    </location>
</feature>
<proteinExistence type="predicted"/>
<comment type="caution">
    <text evidence="2">The sequence shown here is derived from an EMBL/GenBank/DDBJ whole genome shotgun (WGS) entry which is preliminary data.</text>
</comment>
<name>Q097M2_STIAD</name>
<feature type="compositionally biased region" description="Basic and acidic residues" evidence="1">
    <location>
        <begin position="235"/>
        <end position="272"/>
    </location>
</feature>
<feature type="compositionally biased region" description="Polar residues" evidence="1">
    <location>
        <begin position="773"/>
        <end position="793"/>
    </location>
</feature>
<dbReference type="AlphaFoldDB" id="Q097M2"/>